<dbReference type="InterPro" id="IPR001789">
    <property type="entry name" value="Sig_transdc_resp-reg_receiver"/>
</dbReference>
<evidence type="ECO:0000256" key="6">
    <source>
        <dbReference type="ARBA" id="ARBA00022777"/>
    </source>
</evidence>
<dbReference type="GO" id="GO:0003700">
    <property type="term" value="F:DNA-binding transcription factor activity"/>
    <property type="evidence" value="ECO:0007669"/>
    <property type="project" value="InterPro"/>
</dbReference>
<protein>
    <recommendedName>
        <fullName evidence="2">histidine kinase</fullName>
        <ecNumber evidence="2">2.7.13.3</ecNumber>
    </recommendedName>
</protein>
<dbReference type="Gene3D" id="1.10.10.60">
    <property type="entry name" value="Homeodomain-like"/>
    <property type="match status" value="1"/>
</dbReference>
<evidence type="ECO:0000256" key="7">
    <source>
        <dbReference type="ARBA" id="ARBA00022840"/>
    </source>
</evidence>
<dbReference type="InterPro" id="IPR036097">
    <property type="entry name" value="HisK_dim/P_sf"/>
</dbReference>
<comment type="catalytic activity">
    <reaction evidence="1">
        <text>ATP + protein L-histidine = ADP + protein N-phospho-L-histidine.</text>
        <dbReference type="EC" id="2.7.13.3"/>
    </reaction>
</comment>
<dbReference type="InterPro" id="IPR009057">
    <property type="entry name" value="Homeodomain-like_sf"/>
</dbReference>
<proteinExistence type="predicted"/>
<dbReference type="SMART" id="SM00388">
    <property type="entry name" value="HisKA"/>
    <property type="match status" value="1"/>
</dbReference>
<dbReference type="InterPro" id="IPR004358">
    <property type="entry name" value="Sig_transdc_His_kin-like_C"/>
</dbReference>
<evidence type="ECO:0000256" key="9">
    <source>
        <dbReference type="ARBA" id="ARBA00023015"/>
    </source>
</evidence>
<dbReference type="Gene3D" id="1.10.287.130">
    <property type="match status" value="1"/>
</dbReference>
<dbReference type="InterPro" id="IPR018060">
    <property type="entry name" value="HTH_AraC"/>
</dbReference>
<dbReference type="InterPro" id="IPR011110">
    <property type="entry name" value="Reg_prop"/>
</dbReference>
<dbReference type="SUPFAM" id="SSF63829">
    <property type="entry name" value="Calcium-dependent phosphotriesterase"/>
    <property type="match status" value="2"/>
</dbReference>
<dbReference type="GO" id="GO:0005524">
    <property type="term" value="F:ATP binding"/>
    <property type="evidence" value="ECO:0007669"/>
    <property type="project" value="UniProtKB-KW"/>
</dbReference>
<name>A0A399SWS1_9BACT</name>
<dbReference type="Gene3D" id="2.60.40.10">
    <property type="entry name" value="Immunoglobulins"/>
    <property type="match status" value="1"/>
</dbReference>
<dbReference type="Pfam" id="PF07494">
    <property type="entry name" value="Reg_prop"/>
    <property type="match status" value="5"/>
</dbReference>
<evidence type="ECO:0000259" key="13">
    <source>
        <dbReference type="PROSITE" id="PS01124"/>
    </source>
</evidence>
<dbReference type="GO" id="GO:0000155">
    <property type="term" value="F:phosphorelay sensor kinase activity"/>
    <property type="evidence" value="ECO:0007669"/>
    <property type="project" value="InterPro"/>
</dbReference>
<dbReference type="Gene3D" id="2.130.10.10">
    <property type="entry name" value="YVTN repeat-like/Quinoprotein amine dehydrogenase"/>
    <property type="match status" value="2"/>
</dbReference>
<comment type="caution">
    <text evidence="16">The sequence shown here is derived from an EMBL/GenBank/DDBJ whole genome shotgun (WGS) entry which is preliminary data.</text>
</comment>
<evidence type="ECO:0000256" key="10">
    <source>
        <dbReference type="ARBA" id="ARBA00023125"/>
    </source>
</evidence>
<dbReference type="Pfam" id="PF00072">
    <property type="entry name" value="Response_reg"/>
    <property type="match status" value="1"/>
</dbReference>
<dbReference type="CDD" id="cd00082">
    <property type="entry name" value="HisKA"/>
    <property type="match status" value="1"/>
</dbReference>
<keyword evidence="10" id="KW-0238">DNA-binding</keyword>
<dbReference type="CDD" id="cd17574">
    <property type="entry name" value="REC_OmpR"/>
    <property type="match status" value="1"/>
</dbReference>
<dbReference type="Pfam" id="PF07495">
    <property type="entry name" value="Y_Y_Y"/>
    <property type="match status" value="1"/>
</dbReference>
<evidence type="ECO:0000259" key="15">
    <source>
        <dbReference type="PROSITE" id="PS50110"/>
    </source>
</evidence>
<feature type="domain" description="HTH araC/xylS-type" evidence="13">
    <location>
        <begin position="1246"/>
        <end position="1343"/>
    </location>
</feature>
<keyword evidence="8" id="KW-0902">Two-component regulatory system</keyword>
<keyword evidence="5" id="KW-0547">Nucleotide-binding</keyword>
<feature type="domain" description="Histidine kinase" evidence="14">
    <location>
        <begin position="840"/>
        <end position="1060"/>
    </location>
</feature>
<dbReference type="InterPro" id="IPR005467">
    <property type="entry name" value="His_kinase_dom"/>
</dbReference>
<feature type="domain" description="Response regulatory" evidence="15">
    <location>
        <begin position="1099"/>
        <end position="1214"/>
    </location>
</feature>
<evidence type="ECO:0000256" key="12">
    <source>
        <dbReference type="PROSITE-ProRule" id="PRU00169"/>
    </source>
</evidence>
<dbReference type="PROSITE" id="PS00041">
    <property type="entry name" value="HTH_ARAC_FAMILY_1"/>
    <property type="match status" value="1"/>
</dbReference>
<dbReference type="RefSeq" id="WP_119439533.1">
    <property type="nucleotide sequence ID" value="NZ_QWGR01000014.1"/>
</dbReference>
<dbReference type="SMART" id="SM00387">
    <property type="entry name" value="HATPase_c"/>
    <property type="match status" value="1"/>
</dbReference>
<dbReference type="PANTHER" id="PTHR43547">
    <property type="entry name" value="TWO-COMPONENT HISTIDINE KINASE"/>
    <property type="match status" value="1"/>
</dbReference>
<keyword evidence="6 16" id="KW-0418">Kinase</keyword>
<dbReference type="Gene3D" id="3.40.50.2300">
    <property type="match status" value="1"/>
</dbReference>
<organism evidence="16 17">
    <name type="scientific">Maribellus luteus</name>
    <dbReference type="NCBI Taxonomy" id="2305463"/>
    <lineage>
        <taxon>Bacteria</taxon>
        <taxon>Pseudomonadati</taxon>
        <taxon>Bacteroidota</taxon>
        <taxon>Bacteroidia</taxon>
        <taxon>Marinilabiliales</taxon>
        <taxon>Prolixibacteraceae</taxon>
        <taxon>Maribellus</taxon>
    </lineage>
</organism>
<keyword evidence="9" id="KW-0805">Transcription regulation</keyword>
<evidence type="ECO:0000256" key="3">
    <source>
        <dbReference type="ARBA" id="ARBA00022553"/>
    </source>
</evidence>
<dbReference type="GO" id="GO:0043565">
    <property type="term" value="F:sequence-specific DNA binding"/>
    <property type="evidence" value="ECO:0007669"/>
    <property type="project" value="InterPro"/>
</dbReference>
<accession>A0A399SWS1</accession>
<dbReference type="PROSITE" id="PS01124">
    <property type="entry name" value="HTH_ARAC_FAMILY_2"/>
    <property type="match status" value="1"/>
</dbReference>
<dbReference type="PROSITE" id="PS50110">
    <property type="entry name" value="RESPONSE_REGULATORY"/>
    <property type="match status" value="1"/>
</dbReference>
<dbReference type="SMART" id="SM00342">
    <property type="entry name" value="HTH_ARAC"/>
    <property type="match status" value="1"/>
</dbReference>
<reference evidence="16 17" key="1">
    <citation type="submission" date="2018-08" db="EMBL/GenBank/DDBJ databases">
        <title>Pallidiluteibacterium maritimus gen. nov., sp. nov., isolated from coastal sediment.</title>
        <authorList>
            <person name="Zhou L.Y."/>
        </authorList>
    </citation>
    <scope>NUCLEOTIDE SEQUENCE [LARGE SCALE GENOMIC DNA]</scope>
    <source>
        <strain evidence="16 17">XSD2</strain>
    </source>
</reference>
<dbReference type="InterPro" id="IPR013783">
    <property type="entry name" value="Ig-like_fold"/>
</dbReference>
<dbReference type="InterPro" id="IPR003594">
    <property type="entry name" value="HATPase_dom"/>
</dbReference>
<keyword evidence="4" id="KW-0808">Transferase</keyword>
<dbReference type="EC" id="2.7.13.3" evidence="2"/>
<dbReference type="Pfam" id="PF00512">
    <property type="entry name" value="HisKA"/>
    <property type="match status" value="1"/>
</dbReference>
<evidence type="ECO:0000313" key="16">
    <source>
        <dbReference type="EMBL" id="RIJ46467.1"/>
    </source>
</evidence>
<dbReference type="Pfam" id="PF12833">
    <property type="entry name" value="HTH_18"/>
    <property type="match status" value="1"/>
</dbReference>
<dbReference type="InterPro" id="IPR011123">
    <property type="entry name" value="Y_Y_Y"/>
</dbReference>
<dbReference type="InterPro" id="IPR036890">
    <property type="entry name" value="HATPase_C_sf"/>
</dbReference>
<dbReference type="SMART" id="SM00448">
    <property type="entry name" value="REC"/>
    <property type="match status" value="1"/>
</dbReference>
<dbReference type="EMBL" id="QWGR01000014">
    <property type="protein sequence ID" value="RIJ46467.1"/>
    <property type="molecule type" value="Genomic_DNA"/>
</dbReference>
<gene>
    <name evidence="16" type="ORF">D1614_18835</name>
</gene>
<dbReference type="OrthoDB" id="358279at2"/>
<dbReference type="SUPFAM" id="SSF55874">
    <property type="entry name" value="ATPase domain of HSP90 chaperone/DNA topoisomerase II/histidine kinase"/>
    <property type="match status" value="1"/>
</dbReference>
<keyword evidence="17" id="KW-1185">Reference proteome</keyword>
<evidence type="ECO:0000256" key="5">
    <source>
        <dbReference type="ARBA" id="ARBA00022741"/>
    </source>
</evidence>
<dbReference type="SUPFAM" id="SSF46689">
    <property type="entry name" value="Homeodomain-like"/>
    <property type="match status" value="1"/>
</dbReference>
<dbReference type="PANTHER" id="PTHR43547:SF2">
    <property type="entry name" value="HYBRID SIGNAL TRANSDUCTION HISTIDINE KINASE C"/>
    <property type="match status" value="1"/>
</dbReference>
<evidence type="ECO:0000256" key="1">
    <source>
        <dbReference type="ARBA" id="ARBA00000085"/>
    </source>
</evidence>
<sequence length="1343" mass="154987">MWRFTRIVIFSVIIQMNFVYAQNMRFKHYDNTRELSHNSIRHIVQDKNGFLWLGTFDGLNRFDGYQFKPYLSSDSKTNTINNDDITALVIDADNEDMWIGTRNGLTLYQMNIGLFKTWLPQKNDVHSIPEAEIRAIYVDKYKRVWIGTKTKGLYIFNVDLNIFTKVGIEGFNYIKVIYEDNKGRIWVGSYDTGGVARITLDNFGRIIEKKQYSLQIFGSNSFNPYVNFIYEDIKEDIFIGTREGLYIYNELEEQFNTINIDKSKTDSNIGNHFNCVARAPDGKYWVGTLAGLLICDSLEDIAKGKYILNSSTLSDNTSLIDNLVSALYFDKSGVLWIGTQNGLDKYDPFNNQFKTLNDISFIIGDKVPRVSGFSMTYDNSIIISTHGDGLFIQRNGKIDLLYNQHKEIASIQTFDGNTFYCGLWNGKVLVINYDYNTAELINVGFDGIPIFSFGLLSTEKIIVGSFGQGAVILNLRDNSIDKSLNQLIPDYEINNILVDNQGFVWFATQNGILRYDHFQNSILKFENTGNDSIGVSNRNVYDLLIDKKGTLWAATRGGLNYYDPLLNDFKPVLAPDVLRKSWITDMVVDASDHVWLNMNNKIAQFTTSSKTVQEYYLENGNRLDIFNLGGFHCLDDSLIYMGGQRGIIYFSPQELKDDTVSLMPFISSFRIQNEEVVVGKEVNGQIIFKEDINKSKKVDLNFDNRNFSITFSSPSYVDERLNKFMYKLEGVDKEWNIVDCDHRNVQYTNLFYGDYDFKLRASNSHGYWSEAVSYNIKISPPFWLSYKAIMLYMVILAFAIYLTRKIILARLMLKQELILERVKREQHEMLNQEKLRFFTNISHELKTPLSLIIGPIKYILERGYSSEEELKKQHLLIQRNANRLLQLMVQMLDFRKASSGDLKLKVTHGDIKEHVKLIYDSFTSMARDKEINFIFRCPHDVLNGWIDWDKFDKILYNLLSNAFKYSYRGGQVIIKLHINPKDDTLLVAEVEDNGIGIDKRFHGKIFSRFFQVQHESEQNAGTGIGLSFVKKLIHLHHGKIWVESEPEKGSLFGFEIPIKNSAYNENEVFDLDSYIVKKNHDEDNIEAKGVLFDGKLKEKLLIVEDNLELRDFIFDYFSKFYKVYVAENGEVGLELCKEIKPVLVVADVMMPVMDGFTFCSKLKNDDEISHIPVILLTALAEHEKKMEGYKTGADDYLVKPFDPSLLKARIENLIVSRANLRKKYMLNAQGEMEISTFSPVDEIFIKKCMQVIEEYMTEPDLNVNFLCNKLNVSSSKLYRKLKALTDLSPNDFIRVNRLKKATQLLQLKQYNVAEVSSMVGFNDPLYFSRCFKKQFGFPPSKIK</sequence>
<dbReference type="PROSITE" id="PS50109">
    <property type="entry name" value="HIS_KIN"/>
    <property type="match status" value="1"/>
</dbReference>
<dbReference type="SUPFAM" id="SSF101898">
    <property type="entry name" value="NHL repeat"/>
    <property type="match status" value="1"/>
</dbReference>
<dbReference type="FunFam" id="3.30.565.10:FF:000037">
    <property type="entry name" value="Hybrid sensor histidine kinase/response regulator"/>
    <property type="match status" value="1"/>
</dbReference>
<evidence type="ECO:0000259" key="14">
    <source>
        <dbReference type="PROSITE" id="PS50109"/>
    </source>
</evidence>
<keyword evidence="3 12" id="KW-0597">Phosphoprotein</keyword>
<dbReference type="SUPFAM" id="SSF52172">
    <property type="entry name" value="CheY-like"/>
    <property type="match status" value="1"/>
</dbReference>
<evidence type="ECO:0000313" key="17">
    <source>
        <dbReference type="Proteomes" id="UP000265926"/>
    </source>
</evidence>
<dbReference type="InterPro" id="IPR003661">
    <property type="entry name" value="HisK_dim/P_dom"/>
</dbReference>
<keyword evidence="7" id="KW-0067">ATP-binding</keyword>
<evidence type="ECO:0000256" key="11">
    <source>
        <dbReference type="ARBA" id="ARBA00023163"/>
    </source>
</evidence>
<dbReference type="SUPFAM" id="SSF47384">
    <property type="entry name" value="Homodimeric domain of signal transducing histidine kinase"/>
    <property type="match status" value="1"/>
</dbReference>
<keyword evidence="11" id="KW-0804">Transcription</keyword>
<dbReference type="InterPro" id="IPR015943">
    <property type="entry name" value="WD40/YVTN_repeat-like_dom_sf"/>
</dbReference>
<evidence type="ECO:0000256" key="2">
    <source>
        <dbReference type="ARBA" id="ARBA00012438"/>
    </source>
</evidence>
<dbReference type="Proteomes" id="UP000265926">
    <property type="component" value="Unassembled WGS sequence"/>
</dbReference>
<dbReference type="InterPro" id="IPR018062">
    <property type="entry name" value="HTH_AraC-typ_CS"/>
</dbReference>
<dbReference type="PRINTS" id="PR00344">
    <property type="entry name" value="BCTRLSENSOR"/>
</dbReference>
<evidence type="ECO:0000256" key="8">
    <source>
        <dbReference type="ARBA" id="ARBA00023012"/>
    </source>
</evidence>
<evidence type="ECO:0000256" key="4">
    <source>
        <dbReference type="ARBA" id="ARBA00022679"/>
    </source>
</evidence>
<dbReference type="InterPro" id="IPR011006">
    <property type="entry name" value="CheY-like_superfamily"/>
</dbReference>
<dbReference type="Pfam" id="PF02518">
    <property type="entry name" value="HATPase_c"/>
    <property type="match status" value="1"/>
</dbReference>
<dbReference type="Gene3D" id="3.30.565.10">
    <property type="entry name" value="Histidine kinase-like ATPase, C-terminal domain"/>
    <property type="match status" value="1"/>
</dbReference>
<feature type="modified residue" description="4-aspartylphosphate" evidence="12">
    <location>
        <position position="1147"/>
    </location>
</feature>